<proteinExistence type="predicted"/>
<dbReference type="Proteomes" id="UP000250166">
    <property type="component" value="Unassembled WGS sequence"/>
</dbReference>
<dbReference type="PANTHER" id="PTHR30097">
    <property type="entry name" value="CATION EFFLUX SYSTEM PROTEIN CUSB"/>
    <property type="match status" value="1"/>
</dbReference>
<evidence type="ECO:0000313" key="3">
    <source>
        <dbReference type="Proteomes" id="UP000250166"/>
    </source>
</evidence>
<sequence>MKKFIIVSVMGFSLAFGYNEIKISQAQIQGLGIKNIPIQNPAIIRGVPFNALIDFDDKDSTTQSSTFDVIVVAIYKREGESIKAGTEVCEISSNELNALYYELQNTINKYRVAEEIARKDKELFEAGVISQREYQVSYLASNELYLKLSQLKSTFRLFGIDPDNPTGKYGFRVIAKDNGILSVAPKKTGEKIPAFTPYVRISKNNNLLARIRIPLSISEYVLPGSKVYSEKGQYIGDITTVSVVIDRTNNSITATADLKGSDEGTFRVGEIVDIYIKGEQPKGTFAVPSDAVIKNEKDDLIFIKTKNGYLPKVVRVIEKRSKSFVIDSQGLKGNEQIASGALIPLKGLVNNIGVR</sequence>
<dbReference type="AlphaFoldDB" id="A0A2X3DJ74"/>
<dbReference type="InterPro" id="IPR051909">
    <property type="entry name" value="MFP_Cation_Efflux"/>
</dbReference>
<accession>A0A2X3DJ74</accession>
<reference evidence="2 3" key="1">
    <citation type="submission" date="2018-06" db="EMBL/GenBank/DDBJ databases">
        <authorList>
            <consortium name="Pathogen Informatics"/>
            <person name="Doyle S."/>
        </authorList>
    </citation>
    <scope>NUCLEOTIDE SEQUENCE [LARGE SCALE GENOMIC DNA]</scope>
    <source>
        <strain evidence="2 3">NCTC13102</strain>
    </source>
</reference>
<name>A0A2X3DJ74_9HELI</name>
<gene>
    <name evidence="2" type="ORF">NCTC13102_01803</name>
</gene>
<dbReference type="RefSeq" id="WP_023949683.1">
    <property type="nucleotide sequence ID" value="NZ_JAERIV010000013.1"/>
</dbReference>
<dbReference type="PANTHER" id="PTHR30097:SF16">
    <property type="entry name" value="CATION EFFLUX SYSTEM (CZCB-LIKE)"/>
    <property type="match status" value="1"/>
</dbReference>
<evidence type="ECO:0000256" key="1">
    <source>
        <dbReference type="ARBA" id="ARBA00022448"/>
    </source>
</evidence>
<dbReference type="EMBL" id="UAWL01000006">
    <property type="protein sequence ID" value="SQB99479.1"/>
    <property type="molecule type" value="Genomic_DNA"/>
</dbReference>
<keyword evidence="1" id="KW-0813">Transport</keyword>
<organism evidence="2 3">
    <name type="scientific">Helicobacter fennelliae</name>
    <dbReference type="NCBI Taxonomy" id="215"/>
    <lineage>
        <taxon>Bacteria</taxon>
        <taxon>Pseudomonadati</taxon>
        <taxon>Campylobacterota</taxon>
        <taxon>Epsilonproteobacteria</taxon>
        <taxon>Campylobacterales</taxon>
        <taxon>Helicobacteraceae</taxon>
        <taxon>Helicobacter</taxon>
    </lineage>
</organism>
<protein>
    <submittedName>
        <fullName evidence="2">Cobalt-zinc-cadmium resistance protein, CzcB family</fullName>
    </submittedName>
</protein>
<evidence type="ECO:0000313" key="2">
    <source>
        <dbReference type="EMBL" id="SQB99479.1"/>
    </source>
</evidence>